<accession>A0A3S3QIB8</accession>
<comment type="caution">
    <text evidence="1">The sequence shown here is derived from an EMBL/GenBank/DDBJ whole genome shotgun (WGS) entry which is preliminary data.</text>
</comment>
<gene>
    <name evidence="1" type="ORF">H206_05299</name>
</gene>
<evidence type="ECO:0000313" key="1">
    <source>
        <dbReference type="EMBL" id="RWX48179.1"/>
    </source>
</evidence>
<sequence length="120" mass="13778">MVEFSYQEPVYLALGQKMYEHFLTNKEKGNAVSILSDAMTVLRQLGTAGLNLWIDAKNTERGFIRDTLDKQKEATDRLGLGSRLTLPEAQDIDTAWSNLENLMRVLLYAKYYANTREKQE</sequence>
<dbReference type="AlphaFoldDB" id="A0A3S3QIB8"/>
<dbReference type="Proteomes" id="UP000287853">
    <property type="component" value="Unassembled WGS sequence"/>
</dbReference>
<evidence type="ECO:0000313" key="2">
    <source>
        <dbReference type="Proteomes" id="UP000287853"/>
    </source>
</evidence>
<name>A0A3S3QIB8_9BACT</name>
<dbReference type="EMBL" id="MTKO01000005">
    <property type="protein sequence ID" value="RWX48179.1"/>
    <property type="molecule type" value="Genomic_DNA"/>
</dbReference>
<organism evidence="1 2">
    <name type="scientific">Candidatus Electrothrix aarhusensis</name>
    <dbReference type="NCBI Taxonomy" id="1859131"/>
    <lineage>
        <taxon>Bacteria</taxon>
        <taxon>Pseudomonadati</taxon>
        <taxon>Thermodesulfobacteriota</taxon>
        <taxon>Desulfobulbia</taxon>
        <taxon>Desulfobulbales</taxon>
        <taxon>Desulfobulbaceae</taxon>
        <taxon>Candidatus Electrothrix</taxon>
    </lineage>
</organism>
<proteinExistence type="predicted"/>
<protein>
    <submittedName>
        <fullName evidence="1">Uncharacterized protein</fullName>
    </submittedName>
</protein>
<reference evidence="1 2" key="1">
    <citation type="submission" date="2017-01" db="EMBL/GenBank/DDBJ databases">
        <title>The cable genome- insights into the physiology and evolution of filamentous bacteria capable of sulfide oxidation via long distance electron transfer.</title>
        <authorList>
            <person name="Schreiber L."/>
            <person name="Bjerg J.T."/>
            <person name="Boggild A."/>
            <person name="Van De Vossenberg J."/>
            <person name="Meysman F."/>
            <person name="Nielsen L.P."/>
            <person name="Schramm A."/>
            <person name="Kjeldsen K.U."/>
        </authorList>
    </citation>
    <scope>NUCLEOTIDE SEQUENCE [LARGE SCALE GENOMIC DNA]</scope>
    <source>
        <strain evidence="1">MCF</strain>
    </source>
</reference>
<keyword evidence="2" id="KW-1185">Reference proteome</keyword>